<gene>
    <name evidence="1" type="ORF">GETHED_21050</name>
</gene>
<dbReference type="EMBL" id="BSDC01000002">
    <property type="protein sequence ID" value="GLH67741.1"/>
    <property type="molecule type" value="Genomic_DNA"/>
</dbReference>
<keyword evidence="2" id="KW-1185">Reference proteome</keyword>
<evidence type="ECO:0000313" key="2">
    <source>
        <dbReference type="Proteomes" id="UP001165044"/>
    </source>
</evidence>
<organism evidence="1 2">
    <name type="scientific">Geothrix edaphica</name>
    <dbReference type="NCBI Taxonomy" id="2927976"/>
    <lineage>
        <taxon>Bacteria</taxon>
        <taxon>Pseudomonadati</taxon>
        <taxon>Acidobacteriota</taxon>
        <taxon>Holophagae</taxon>
        <taxon>Holophagales</taxon>
        <taxon>Holophagaceae</taxon>
        <taxon>Geothrix</taxon>
    </lineage>
</organism>
<reference evidence="1" key="1">
    <citation type="journal article" date="2023" name="Antonie Van Leeuwenhoek">
        <title>Mesoterricola silvestris gen. nov., sp. nov., Mesoterricola sediminis sp. nov., Geothrix oryzae sp. nov., Geothrix edaphica sp. nov., Geothrix rubra sp. nov., and Geothrix limicola sp. nov., six novel members of Acidobacteriota isolated from soils.</title>
        <authorList>
            <person name="Itoh H."/>
            <person name="Sugisawa Y."/>
            <person name="Mise K."/>
            <person name="Xu Z."/>
            <person name="Kuniyasu M."/>
            <person name="Ushijima N."/>
            <person name="Kawano K."/>
            <person name="Kobayashi E."/>
            <person name="Shiratori Y."/>
            <person name="Masuda Y."/>
            <person name="Senoo K."/>
        </authorList>
    </citation>
    <scope>NUCLEOTIDE SEQUENCE</scope>
    <source>
        <strain evidence="1">Red802</strain>
    </source>
</reference>
<dbReference type="Proteomes" id="UP001165044">
    <property type="component" value="Unassembled WGS sequence"/>
</dbReference>
<accession>A0ABQ5PZD3</accession>
<evidence type="ECO:0000313" key="1">
    <source>
        <dbReference type="EMBL" id="GLH67741.1"/>
    </source>
</evidence>
<proteinExistence type="predicted"/>
<protein>
    <recommendedName>
        <fullName evidence="3">DUF4238 domain-containing protein</fullName>
    </recommendedName>
</protein>
<name>A0ABQ5PZD3_9BACT</name>
<comment type="caution">
    <text evidence="1">The sequence shown here is derived from an EMBL/GenBank/DDBJ whole genome shotgun (WGS) entry which is preliminary data.</text>
</comment>
<sequence length="309" mass="35026">MNVSNQPKRHHWWPMAQSQHWTDADGLVFASRSNGTYFRANPLNIGVESELYTRFGSDNSKDTSIEDWFANTIDSPVTQIFKHLFDPSNITRQSFDPDPMKAKSAKEIGYKINSYIDKISLPSNIRAAISAYLAALLVRHPTYLSKLINFHNDGSNPRETVKDIALDNMLELFELYYQKIRSAVFIVSRRIGTSEFLYADGGILVDEPWRREFGIPFDIHAPLTPDIAIQVLPIPDHGELSYAFIAESTNQGVSRQNKIILGGAQRFVFSRQPPPSTFIQRHFGVPAPKNIGYSFINGQLNTTYDPSRK</sequence>
<evidence type="ECO:0008006" key="3">
    <source>
        <dbReference type="Google" id="ProtNLM"/>
    </source>
</evidence>